<evidence type="ECO:0000256" key="3">
    <source>
        <dbReference type="ARBA" id="ARBA00022692"/>
    </source>
</evidence>
<feature type="domain" description="ABC transmembrane type-1" evidence="7">
    <location>
        <begin position="94"/>
        <end position="292"/>
    </location>
</feature>
<feature type="transmembrane region" description="Helical" evidence="6">
    <location>
        <begin position="262"/>
        <end position="285"/>
    </location>
</feature>
<dbReference type="InterPro" id="IPR000515">
    <property type="entry name" value="MetI-like"/>
</dbReference>
<reference evidence="8 9" key="1">
    <citation type="submission" date="2018-10" db="EMBL/GenBank/DDBJ databases">
        <title>Falsibacillus sp. genome draft.</title>
        <authorList>
            <person name="Shi S."/>
        </authorList>
    </citation>
    <scope>NUCLEOTIDE SEQUENCE [LARGE SCALE GENOMIC DNA]</scope>
    <source>
        <strain evidence="8 9">GY 10110</strain>
    </source>
</reference>
<feature type="transmembrane region" description="Helical" evidence="6">
    <location>
        <begin position="116"/>
        <end position="136"/>
    </location>
</feature>
<dbReference type="SUPFAM" id="SSF161098">
    <property type="entry name" value="MetI-like"/>
    <property type="match status" value="1"/>
</dbReference>
<keyword evidence="3 6" id="KW-0812">Transmembrane</keyword>
<proteinExistence type="predicted"/>
<dbReference type="GO" id="GO:0016020">
    <property type="term" value="C:membrane"/>
    <property type="evidence" value="ECO:0007669"/>
    <property type="project" value="UniProtKB-SubCell"/>
</dbReference>
<evidence type="ECO:0000256" key="1">
    <source>
        <dbReference type="ARBA" id="ARBA00004141"/>
    </source>
</evidence>
<accession>A0A3L7JQU8</accession>
<keyword evidence="2" id="KW-0813">Transport</keyword>
<evidence type="ECO:0000313" key="8">
    <source>
        <dbReference type="EMBL" id="RLQ93198.1"/>
    </source>
</evidence>
<evidence type="ECO:0000313" key="9">
    <source>
        <dbReference type="Proteomes" id="UP000276770"/>
    </source>
</evidence>
<evidence type="ECO:0000256" key="5">
    <source>
        <dbReference type="ARBA" id="ARBA00023136"/>
    </source>
</evidence>
<sequence length="301" mass="34235">MNKSLIFGLLLLGLLIITAITAPYLPFVDASMKEHVMKKKADGGFELPPFPPSKDYPIGSDPKGRDLLSKVLLGTKDTLLTVLGIVLIRYLLAIPLGLSSFYFKSMRYFLLLWNRLFSYMPPIFFVVFIVGLPFIVFSSNRALWYIFIIAIVDVGRVAELFYSTMLDVSKRPYVEAGIVSGCTSWSMLRRYYWPPLQPHIFIQFFSDIGKVIFLLGQLGVVSYFISVEFVSQLGGSYEALNTSNIWPVFFNRILDHIWSHPWYPLTGAAAIGISIFAFSMVSSGLQEYFDRKHKRFRGVDL</sequence>
<dbReference type="CDD" id="cd06261">
    <property type="entry name" value="TM_PBP2"/>
    <property type="match status" value="1"/>
</dbReference>
<evidence type="ECO:0000259" key="7">
    <source>
        <dbReference type="Pfam" id="PF00528"/>
    </source>
</evidence>
<dbReference type="RefSeq" id="WP_121682106.1">
    <property type="nucleotide sequence ID" value="NZ_RCVZ01000016.1"/>
</dbReference>
<feature type="transmembrane region" description="Helical" evidence="6">
    <location>
        <begin position="79"/>
        <end position="104"/>
    </location>
</feature>
<dbReference type="OrthoDB" id="2376472at2"/>
<comment type="subcellular location">
    <subcellularLocation>
        <location evidence="1">Membrane</location>
        <topology evidence="1">Multi-pass membrane protein</topology>
    </subcellularLocation>
</comment>
<feature type="transmembrane region" description="Helical" evidence="6">
    <location>
        <begin position="211"/>
        <end position="230"/>
    </location>
</feature>
<feature type="transmembrane region" description="Helical" evidence="6">
    <location>
        <begin position="142"/>
        <end position="162"/>
    </location>
</feature>
<keyword evidence="5 6" id="KW-0472">Membrane</keyword>
<organism evidence="8 9">
    <name type="scientific">Falsibacillus albus</name>
    <dbReference type="NCBI Taxonomy" id="2478915"/>
    <lineage>
        <taxon>Bacteria</taxon>
        <taxon>Bacillati</taxon>
        <taxon>Bacillota</taxon>
        <taxon>Bacilli</taxon>
        <taxon>Bacillales</taxon>
        <taxon>Bacillaceae</taxon>
        <taxon>Falsibacillus</taxon>
    </lineage>
</organism>
<dbReference type="PANTHER" id="PTHR43839:SF3">
    <property type="entry name" value="OLIGOPEPTIDE ABC TRANSPORTER, PERMEASE PROTEIN"/>
    <property type="match status" value="1"/>
</dbReference>
<comment type="caution">
    <text evidence="8">The sequence shown here is derived from an EMBL/GenBank/DDBJ whole genome shotgun (WGS) entry which is preliminary data.</text>
</comment>
<evidence type="ECO:0000256" key="6">
    <source>
        <dbReference type="SAM" id="Phobius"/>
    </source>
</evidence>
<keyword evidence="4 6" id="KW-1133">Transmembrane helix</keyword>
<dbReference type="PANTHER" id="PTHR43839">
    <property type="entry name" value="OPPC IN A BINDING PROTEIN-DEPENDENT TRANSPORT SYSTEM"/>
    <property type="match status" value="1"/>
</dbReference>
<gene>
    <name evidence="8" type="ORF">D9X91_18370</name>
</gene>
<dbReference type="Gene3D" id="1.10.3720.10">
    <property type="entry name" value="MetI-like"/>
    <property type="match status" value="1"/>
</dbReference>
<dbReference type="EMBL" id="RCVZ01000016">
    <property type="protein sequence ID" value="RLQ93198.1"/>
    <property type="molecule type" value="Genomic_DNA"/>
</dbReference>
<dbReference type="GO" id="GO:0055085">
    <property type="term" value="P:transmembrane transport"/>
    <property type="evidence" value="ECO:0007669"/>
    <property type="project" value="InterPro"/>
</dbReference>
<dbReference type="InterPro" id="IPR035906">
    <property type="entry name" value="MetI-like_sf"/>
</dbReference>
<dbReference type="Pfam" id="PF00528">
    <property type="entry name" value="BPD_transp_1"/>
    <property type="match status" value="1"/>
</dbReference>
<protein>
    <submittedName>
        <fullName evidence="8">ABC transporter permease subunit</fullName>
    </submittedName>
</protein>
<dbReference type="AlphaFoldDB" id="A0A3L7JQU8"/>
<name>A0A3L7JQU8_9BACI</name>
<evidence type="ECO:0000256" key="2">
    <source>
        <dbReference type="ARBA" id="ARBA00022448"/>
    </source>
</evidence>
<evidence type="ECO:0000256" key="4">
    <source>
        <dbReference type="ARBA" id="ARBA00022989"/>
    </source>
</evidence>
<keyword evidence="9" id="KW-1185">Reference proteome</keyword>
<dbReference type="Proteomes" id="UP000276770">
    <property type="component" value="Unassembled WGS sequence"/>
</dbReference>